<protein>
    <recommendedName>
        <fullName evidence="3">HNH endonuclease</fullName>
    </recommendedName>
</protein>
<accession>A0A2H1KAN2</accession>
<reference evidence="1 2" key="1">
    <citation type="submission" date="2017-03" db="EMBL/GenBank/DDBJ databases">
        <authorList>
            <person name="Afonso C.L."/>
            <person name="Miller P.J."/>
            <person name="Scott M.A."/>
            <person name="Spackman E."/>
            <person name="Goraichik I."/>
            <person name="Dimitrov K.M."/>
            <person name="Suarez D.L."/>
            <person name="Swayne D.E."/>
        </authorList>
    </citation>
    <scope>NUCLEOTIDE SEQUENCE [LARGE SCALE GENOMIC DNA]</scope>
    <source>
        <strain evidence="2">6(3)</strain>
    </source>
</reference>
<gene>
    <name evidence="1" type="ORF">BAURA63_03144</name>
</gene>
<organism evidence="1 2">
    <name type="scientific">Brevibacterium aurantiacum</name>
    <dbReference type="NCBI Taxonomy" id="273384"/>
    <lineage>
        <taxon>Bacteria</taxon>
        <taxon>Bacillati</taxon>
        <taxon>Actinomycetota</taxon>
        <taxon>Actinomycetes</taxon>
        <taxon>Micrococcales</taxon>
        <taxon>Brevibacteriaceae</taxon>
        <taxon>Brevibacterium</taxon>
    </lineage>
</organism>
<name>A0A2H1KAN2_BREAU</name>
<dbReference type="EMBL" id="FXYZ01000017">
    <property type="protein sequence ID" value="SMX96877.1"/>
    <property type="molecule type" value="Genomic_DNA"/>
</dbReference>
<evidence type="ECO:0008006" key="3">
    <source>
        <dbReference type="Google" id="ProtNLM"/>
    </source>
</evidence>
<sequence length="173" mass="20485">MSGEKPLNLPEQLQGEDRNFGGGLFVDLVPEPAWEQSVKHRLSRYWWRRLSRGVRQRADWRCEICGDPEDATQNRYLSCHERWDWQEDIGVQRLARLMALCVSCDAVTHLGYYLIDHEDDMVPREHLENIRGWTPKQATLHIKQAWDLWRYRSEYTWEMDTTILAETPAGSKL</sequence>
<evidence type="ECO:0000313" key="1">
    <source>
        <dbReference type="EMBL" id="SMX96877.1"/>
    </source>
</evidence>
<evidence type="ECO:0000313" key="2">
    <source>
        <dbReference type="Proteomes" id="UP000234327"/>
    </source>
</evidence>
<proteinExistence type="predicted"/>
<dbReference type="AlphaFoldDB" id="A0A2H1KAN2"/>
<dbReference type="Proteomes" id="UP000234327">
    <property type="component" value="Unassembled WGS sequence"/>
</dbReference>